<dbReference type="AlphaFoldDB" id="A0A1Y0IAE4"/>
<dbReference type="PANTHER" id="PTHR43479">
    <property type="entry name" value="ACREF/ENVCD OPERON REPRESSOR-RELATED"/>
    <property type="match status" value="1"/>
</dbReference>
<evidence type="ECO:0000259" key="3">
    <source>
        <dbReference type="PROSITE" id="PS50977"/>
    </source>
</evidence>
<sequence>MSRKEREFMRRETEIIEAALELFGGQDWEQVTVEQIARKADIGKGTVYKHFTCKEDLYAAIAIIFHQRLMDLFEKIDIEQPIDEVMRSIIKVSFDLFLANPAQARVCHYCKRGDFFERIDTALQDKFNTLEHQFERFIIMVLDKGMEQGVIPKRPHEQLIVGLEATFDGALFMIWNGQLNNQCEMAQNEFVELIGEYMLAGLLGLPQKEPKKTSE</sequence>
<dbReference type="KEGG" id="ome:OLMES_2331"/>
<evidence type="ECO:0000256" key="1">
    <source>
        <dbReference type="ARBA" id="ARBA00023125"/>
    </source>
</evidence>
<dbReference type="SUPFAM" id="SSF48498">
    <property type="entry name" value="Tetracyclin repressor-like, C-terminal domain"/>
    <property type="match status" value="1"/>
</dbReference>
<keyword evidence="5" id="KW-1185">Reference proteome</keyword>
<evidence type="ECO:0000313" key="4">
    <source>
        <dbReference type="EMBL" id="ARU56394.1"/>
    </source>
</evidence>
<dbReference type="Gene3D" id="1.10.10.60">
    <property type="entry name" value="Homeodomain-like"/>
    <property type="match status" value="1"/>
</dbReference>
<dbReference type="EMBL" id="CP021425">
    <property type="protein sequence ID" value="ARU56394.1"/>
    <property type="molecule type" value="Genomic_DNA"/>
</dbReference>
<feature type="DNA-binding region" description="H-T-H motif" evidence="2">
    <location>
        <begin position="32"/>
        <end position="51"/>
    </location>
</feature>
<accession>A0A1Y0IAE4</accession>
<dbReference type="PANTHER" id="PTHR43479:SF11">
    <property type="entry name" value="ACREF_ENVCD OPERON REPRESSOR-RELATED"/>
    <property type="match status" value="1"/>
</dbReference>
<keyword evidence="1 2" id="KW-0238">DNA-binding</keyword>
<dbReference type="InterPro" id="IPR009057">
    <property type="entry name" value="Homeodomain-like_sf"/>
</dbReference>
<dbReference type="Pfam" id="PF00440">
    <property type="entry name" value="TetR_N"/>
    <property type="match status" value="1"/>
</dbReference>
<dbReference type="Gene3D" id="1.10.357.10">
    <property type="entry name" value="Tetracycline Repressor, domain 2"/>
    <property type="match status" value="1"/>
</dbReference>
<dbReference type="SUPFAM" id="SSF46689">
    <property type="entry name" value="Homeodomain-like"/>
    <property type="match status" value="1"/>
</dbReference>
<gene>
    <name evidence="4" type="ORF">OLMES_2331</name>
</gene>
<reference evidence="4 5" key="1">
    <citation type="submission" date="2017-05" db="EMBL/GenBank/DDBJ databases">
        <title>Genomic insights into alkan degradation activity of Oleiphilus messinensis.</title>
        <authorList>
            <person name="Kozyavkin S.A."/>
            <person name="Slesarev A.I."/>
            <person name="Golyshin P.N."/>
            <person name="Korzhenkov A."/>
            <person name="Golyshina O.N."/>
            <person name="Toshchakov S.V."/>
        </authorList>
    </citation>
    <scope>NUCLEOTIDE SEQUENCE [LARGE SCALE GENOMIC DNA]</scope>
    <source>
        <strain evidence="4 5">ME102</strain>
    </source>
</reference>
<evidence type="ECO:0000256" key="2">
    <source>
        <dbReference type="PROSITE-ProRule" id="PRU00335"/>
    </source>
</evidence>
<dbReference type="InterPro" id="IPR036271">
    <property type="entry name" value="Tet_transcr_reg_TetR-rel_C_sf"/>
</dbReference>
<dbReference type="InterPro" id="IPR001647">
    <property type="entry name" value="HTH_TetR"/>
</dbReference>
<organism evidence="4 5">
    <name type="scientific">Oleiphilus messinensis</name>
    <dbReference type="NCBI Taxonomy" id="141451"/>
    <lineage>
        <taxon>Bacteria</taxon>
        <taxon>Pseudomonadati</taxon>
        <taxon>Pseudomonadota</taxon>
        <taxon>Gammaproteobacteria</taxon>
        <taxon>Oceanospirillales</taxon>
        <taxon>Oleiphilaceae</taxon>
        <taxon>Oleiphilus</taxon>
    </lineage>
</organism>
<protein>
    <submittedName>
        <fullName evidence="4">TetR family transcriptional regulator</fullName>
    </submittedName>
</protein>
<evidence type="ECO:0000313" key="5">
    <source>
        <dbReference type="Proteomes" id="UP000196027"/>
    </source>
</evidence>
<dbReference type="GO" id="GO:0003677">
    <property type="term" value="F:DNA binding"/>
    <property type="evidence" value="ECO:0007669"/>
    <property type="project" value="UniProtKB-UniRule"/>
</dbReference>
<name>A0A1Y0IAE4_9GAMM</name>
<dbReference type="Proteomes" id="UP000196027">
    <property type="component" value="Chromosome"/>
</dbReference>
<dbReference type="PROSITE" id="PS50977">
    <property type="entry name" value="HTH_TETR_2"/>
    <property type="match status" value="1"/>
</dbReference>
<dbReference type="PRINTS" id="PR00455">
    <property type="entry name" value="HTHTETR"/>
</dbReference>
<feature type="domain" description="HTH tetR-type" evidence="3">
    <location>
        <begin position="9"/>
        <end position="69"/>
    </location>
</feature>
<proteinExistence type="predicted"/>
<dbReference type="InterPro" id="IPR050624">
    <property type="entry name" value="HTH-type_Tx_Regulator"/>
</dbReference>